<dbReference type="Proteomes" id="UP000783686">
    <property type="component" value="Unassembled WGS sequence"/>
</dbReference>
<evidence type="ECO:0000256" key="5">
    <source>
        <dbReference type="ARBA" id="ARBA00012596"/>
    </source>
</evidence>
<evidence type="ECO:0000313" key="14">
    <source>
        <dbReference type="Proteomes" id="UP000614601"/>
    </source>
</evidence>
<name>A0A811KBS1_9BILA</name>
<evidence type="ECO:0000256" key="11">
    <source>
        <dbReference type="ARBA" id="ARBA00023136"/>
    </source>
</evidence>
<evidence type="ECO:0000256" key="2">
    <source>
        <dbReference type="ARBA" id="ARBA00004586"/>
    </source>
</evidence>
<dbReference type="OrthoDB" id="19639at2759"/>
<keyword evidence="9" id="KW-0460">Magnesium</keyword>
<evidence type="ECO:0000256" key="7">
    <source>
        <dbReference type="ARBA" id="ARBA00022692"/>
    </source>
</evidence>
<evidence type="ECO:0000256" key="10">
    <source>
        <dbReference type="ARBA" id="ARBA00022989"/>
    </source>
</evidence>
<proteinExistence type="inferred from homology"/>
<evidence type="ECO:0000256" key="8">
    <source>
        <dbReference type="ARBA" id="ARBA00022824"/>
    </source>
</evidence>
<reference evidence="13" key="1">
    <citation type="submission" date="2020-09" db="EMBL/GenBank/DDBJ databases">
        <authorList>
            <person name="Kikuchi T."/>
        </authorList>
    </citation>
    <scope>NUCLEOTIDE SEQUENCE</scope>
    <source>
        <strain evidence="13">SH1</strain>
    </source>
</reference>
<dbReference type="Gene3D" id="3.40.1180.10">
    <property type="entry name" value="Decaprenyl diphosphate synthase-like"/>
    <property type="match status" value="1"/>
</dbReference>
<comment type="subcellular location">
    <subcellularLocation>
        <location evidence="2">Endoplasmic reticulum membrane</location>
    </subcellularLocation>
</comment>
<dbReference type="SUPFAM" id="SSF64005">
    <property type="entry name" value="Undecaprenyl diphosphate synthase"/>
    <property type="match status" value="1"/>
</dbReference>
<comment type="pathway">
    <text evidence="3">Protein modification; protein glycosylation.</text>
</comment>
<evidence type="ECO:0000256" key="12">
    <source>
        <dbReference type="ARBA" id="ARBA00047353"/>
    </source>
</evidence>
<dbReference type="AlphaFoldDB" id="A0A811KBS1"/>
<dbReference type="InterPro" id="IPR038887">
    <property type="entry name" value="Nus1/NgBR"/>
</dbReference>
<protein>
    <recommendedName>
        <fullName evidence="5">ditrans,polycis-polyprenyl diphosphate synthase [(2E,6E)-farnesyldiphosphate specific]</fullName>
        <ecNumber evidence="5">2.5.1.87</ecNumber>
    </recommendedName>
</protein>
<keyword evidence="6" id="KW-0808">Transferase</keyword>
<evidence type="ECO:0000256" key="1">
    <source>
        <dbReference type="ARBA" id="ARBA00001946"/>
    </source>
</evidence>
<gene>
    <name evidence="13" type="ORF">BOKJ2_LOCUS4634</name>
</gene>
<comment type="cofactor">
    <cofactor evidence="1">
        <name>Mg(2+)</name>
        <dbReference type="ChEBI" id="CHEBI:18420"/>
    </cofactor>
</comment>
<dbReference type="PANTHER" id="PTHR21528">
    <property type="entry name" value="DEHYDRODOLICHYL DIPHOSPHATE SYNTHASE COMPLEX SUBUNIT NUS1"/>
    <property type="match status" value="1"/>
</dbReference>
<comment type="similarity">
    <text evidence="4">Belongs to the UPP synthase family.</text>
</comment>
<dbReference type="GO" id="GO:1904423">
    <property type="term" value="C:dehydrodolichyl diphosphate synthase complex"/>
    <property type="evidence" value="ECO:0007669"/>
    <property type="project" value="InterPro"/>
</dbReference>
<keyword evidence="11" id="KW-0472">Membrane</keyword>
<keyword evidence="14" id="KW-1185">Reference proteome</keyword>
<dbReference type="EC" id="2.5.1.87" evidence="5"/>
<evidence type="ECO:0000256" key="6">
    <source>
        <dbReference type="ARBA" id="ARBA00022679"/>
    </source>
</evidence>
<accession>A0A811KBS1</accession>
<dbReference type="GO" id="GO:0045547">
    <property type="term" value="F:ditrans,polycis-polyprenyl diphosphate synthase [(2E,6E)-farnesyl diphosphate specific] activity"/>
    <property type="evidence" value="ECO:0007669"/>
    <property type="project" value="UniProtKB-EC"/>
</dbReference>
<dbReference type="UniPathway" id="UPA00378"/>
<comment type="caution">
    <text evidence="13">The sequence shown here is derived from an EMBL/GenBank/DDBJ whole genome shotgun (WGS) entry which is preliminary data.</text>
</comment>
<evidence type="ECO:0000256" key="3">
    <source>
        <dbReference type="ARBA" id="ARBA00004922"/>
    </source>
</evidence>
<dbReference type="GO" id="GO:0005789">
    <property type="term" value="C:endoplasmic reticulum membrane"/>
    <property type="evidence" value="ECO:0007669"/>
    <property type="project" value="UniProtKB-SubCell"/>
</dbReference>
<evidence type="ECO:0000313" key="13">
    <source>
        <dbReference type="EMBL" id="CAD5212833.1"/>
    </source>
</evidence>
<evidence type="ECO:0000256" key="4">
    <source>
        <dbReference type="ARBA" id="ARBA00005432"/>
    </source>
</evidence>
<dbReference type="EMBL" id="CAJFDH010000002">
    <property type="protein sequence ID" value="CAD5212833.1"/>
    <property type="molecule type" value="Genomic_DNA"/>
</dbReference>
<comment type="catalytic activity">
    <reaction evidence="12">
        <text>n isopentenyl diphosphate + (2E,6E)-farnesyl diphosphate = a di-trans,poly-cis-polyprenyl diphosphate + n diphosphate</text>
        <dbReference type="Rhea" id="RHEA:53008"/>
        <dbReference type="Rhea" id="RHEA-COMP:19494"/>
        <dbReference type="ChEBI" id="CHEBI:33019"/>
        <dbReference type="ChEBI" id="CHEBI:128769"/>
        <dbReference type="ChEBI" id="CHEBI:136960"/>
        <dbReference type="ChEBI" id="CHEBI:175763"/>
        <dbReference type="EC" id="2.5.1.87"/>
    </reaction>
</comment>
<keyword evidence="8" id="KW-0256">Endoplasmic reticulum</keyword>
<dbReference type="PANTHER" id="PTHR21528:SF0">
    <property type="entry name" value="DEHYDRODOLICHYL DIPHOSPHATE SYNTHASE COMPLEX SUBUNIT NUS1"/>
    <property type="match status" value="1"/>
</dbReference>
<dbReference type="PROSITE" id="PS51257">
    <property type="entry name" value="PROKAR_LIPOPROTEIN"/>
    <property type="match status" value="1"/>
</dbReference>
<sequence length="242" mass="27804">MTLKQCLSTAVLVVVYWTFWLVSCVRAVFSLETLKGLARLVGVTEDECKGCFEDLKIPQHLAVLFGRNQSFVDLNVIFDFIYFSSLNGVKRLTFYDDNGILKSMLYNVERGWDSYIKRKEFFKSILFYKGQDGKETYPGQLTVHFLDKRDGKPMMAEVCRELTHSREPVTVARVTSKLATKGVHEVDFLLAVGCANNLDGFPAWSLRVAEIQQMKFWSDRLTESSYRSILASFSCRDRRLGR</sequence>
<evidence type="ECO:0000256" key="9">
    <source>
        <dbReference type="ARBA" id="ARBA00022842"/>
    </source>
</evidence>
<dbReference type="Proteomes" id="UP000614601">
    <property type="component" value="Unassembled WGS sequence"/>
</dbReference>
<dbReference type="EMBL" id="CAJFCW020000002">
    <property type="protein sequence ID" value="CAG9097770.1"/>
    <property type="molecule type" value="Genomic_DNA"/>
</dbReference>
<keyword evidence="10" id="KW-1133">Transmembrane helix</keyword>
<dbReference type="InterPro" id="IPR036424">
    <property type="entry name" value="UPP_synth-like_sf"/>
</dbReference>
<keyword evidence="7" id="KW-0812">Transmembrane</keyword>
<organism evidence="13 14">
    <name type="scientific">Bursaphelenchus okinawaensis</name>
    <dbReference type="NCBI Taxonomy" id="465554"/>
    <lineage>
        <taxon>Eukaryota</taxon>
        <taxon>Metazoa</taxon>
        <taxon>Ecdysozoa</taxon>
        <taxon>Nematoda</taxon>
        <taxon>Chromadorea</taxon>
        <taxon>Rhabditida</taxon>
        <taxon>Tylenchina</taxon>
        <taxon>Tylenchomorpha</taxon>
        <taxon>Aphelenchoidea</taxon>
        <taxon>Aphelenchoididae</taxon>
        <taxon>Bursaphelenchus</taxon>
    </lineage>
</organism>